<sequence>MQSRRFCSQKKKQAVSLVDFGKSAGLFGGAISFLPSVLTLL</sequence>
<dbReference type="Proteomes" id="UP000005546">
    <property type="component" value="Unassembled WGS sequence"/>
</dbReference>
<dbReference type="EMBL" id="AFBR01000094">
    <property type="protein sequence ID" value="EGG50324.1"/>
    <property type="molecule type" value="Genomic_DNA"/>
</dbReference>
<evidence type="ECO:0000313" key="2">
    <source>
        <dbReference type="Proteomes" id="UP000005546"/>
    </source>
</evidence>
<keyword evidence="2" id="KW-1185">Reference proteome</keyword>
<accession>F3QYQ5</accession>
<proteinExistence type="predicted"/>
<dbReference type="AlphaFoldDB" id="F3QYQ5"/>
<comment type="caution">
    <text evidence="1">The sequence shown here is derived from an EMBL/GenBank/DDBJ whole genome shotgun (WGS) entry which is preliminary data.</text>
</comment>
<dbReference type="STRING" id="762982.HMPREF9442_03349"/>
<dbReference type="HOGENOM" id="CLU_3274093_0_0_10"/>
<organism evidence="1 2">
    <name type="scientific">Paraprevotella xylaniphila YIT 11841</name>
    <dbReference type="NCBI Taxonomy" id="762982"/>
    <lineage>
        <taxon>Bacteria</taxon>
        <taxon>Pseudomonadati</taxon>
        <taxon>Bacteroidota</taxon>
        <taxon>Bacteroidia</taxon>
        <taxon>Bacteroidales</taxon>
        <taxon>Prevotellaceae</taxon>
        <taxon>Paraprevotella</taxon>
    </lineage>
</organism>
<reference evidence="1 2" key="1">
    <citation type="submission" date="2011-02" db="EMBL/GenBank/DDBJ databases">
        <authorList>
            <person name="Weinstock G."/>
            <person name="Sodergren E."/>
            <person name="Clifton S."/>
            <person name="Fulton L."/>
            <person name="Fulton B."/>
            <person name="Courtney L."/>
            <person name="Fronick C."/>
            <person name="Harrison M."/>
            <person name="Strong C."/>
            <person name="Farmer C."/>
            <person name="Delahaunty K."/>
            <person name="Markovic C."/>
            <person name="Hall O."/>
            <person name="Minx P."/>
            <person name="Tomlinson C."/>
            <person name="Mitreva M."/>
            <person name="Hou S."/>
            <person name="Chen J."/>
            <person name="Wollam A."/>
            <person name="Pepin K.H."/>
            <person name="Johnson M."/>
            <person name="Bhonagiri V."/>
            <person name="Zhang X."/>
            <person name="Suruliraj S."/>
            <person name="Warren W."/>
            <person name="Chinwalla A."/>
            <person name="Mardis E.R."/>
            <person name="Wilson R.K."/>
        </authorList>
    </citation>
    <scope>NUCLEOTIDE SEQUENCE [LARGE SCALE GENOMIC DNA]</scope>
    <source>
        <strain evidence="1 2">YIT 11841</strain>
    </source>
</reference>
<name>F3QYQ5_9BACT</name>
<protein>
    <submittedName>
        <fullName evidence="1">Uncharacterized protein</fullName>
    </submittedName>
</protein>
<evidence type="ECO:0000313" key="1">
    <source>
        <dbReference type="EMBL" id="EGG50324.1"/>
    </source>
</evidence>
<gene>
    <name evidence="1" type="ORF">HMPREF9442_03349</name>
</gene>